<accession>A0A6G9EMX3</accession>
<name>A0A6G9EMX3_9VIRU</name>
<keyword evidence="1" id="KW-0808">Transferase</keyword>
<sequence length="585" mass="66953">MKVKGNAHFVRGRERFTFPDGEVKDTTIPTHLWFDTDPSVCYSNESLFSMIGFGTGAYSYALNPDSLIGGASKRLLSIRDNNPTTHVEMATLQGETLRTAGLRRFKQHFVRYHQKVLNYSEKVHEWLNMPHDKKELRLRVSKKYTRKGKLWRDTRSYVDYKSKPGELLAKGKQLRAIGEISDISAFELGPLATDMKHTFCEPFVYRNCVLMFVPGPKEELLQEGLELLLSVKTSYRMAMIIFSDDSCIAVRHRGKMVLINNDISACDASMFSPIFTFAQETLIAADPKVAAVVRNSFKQCRKKIRLVNPHVDKFNAGGEHIDIPIRKGQYVLPSGFAGTTLLNNFAEVFLFVRMADSFRRVPDNIKEHLERAAYKAGFKVKIDICRSIEDLQFLKHSWSFEGDHLVPYVNLGAWVRGFGLIKSQLPAKKGLTLEDRYQSFLGDIVFSRGNWGSHVISDAFKERFPVLNKIDNSKMSEIGAEKRKTGILSHRISSETLCKRYDCDLSQLLDLCDLIRSWKLGTTICHPVLANIMRKDYGYPEPEQQCSNNLPCHPRLPSFTLNRRNKKSLCFNRIESQYRPTRPRV</sequence>
<dbReference type="SUPFAM" id="SSF56672">
    <property type="entry name" value="DNA/RNA polymerases"/>
    <property type="match status" value="1"/>
</dbReference>
<keyword evidence="2" id="KW-0548">Nucleotidyltransferase</keyword>
<evidence type="ECO:0000313" key="3">
    <source>
        <dbReference type="EMBL" id="QIP68020.1"/>
    </source>
</evidence>
<organism evidence="3">
    <name type="scientific">Bremia lactucae associated ssRNA 2</name>
    <dbReference type="NCBI Taxonomy" id="2719812"/>
    <lineage>
        <taxon>Viruses</taxon>
        <taxon>Riboviria</taxon>
    </lineage>
</organism>
<reference evidence="3" key="1">
    <citation type="submission" date="2019-10" db="EMBL/GenBank/DDBJ databases">
        <title>The virome associated to a a collection of Bremia lactucae isolates.</title>
        <authorList>
            <person name="Chiapello M."/>
            <person name="Turina M."/>
        </authorList>
    </citation>
    <scope>NUCLEOTIDE SEQUENCE</scope>
    <source>
        <strain evidence="3">DML-A_DN40638</strain>
    </source>
</reference>
<dbReference type="EMBL" id="MN565688">
    <property type="protein sequence ID" value="QIP68020.1"/>
    <property type="molecule type" value="Genomic_RNA"/>
</dbReference>
<dbReference type="GO" id="GO:0016779">
    <property type="term" value="F:nucleotidyltransferase activity"/>
    <property type="evidence" value="ECO:0007669"/>
    <property type="project" value="UniProtKB-KW"/>
</dbReference>
<protein>
    <submittedName>
        <fullName evidence="3">ORF3</fullName>
    </submittedName>
</protein>
<evidence type="ECO:0000256" key="2">
    <source>
        <dbReference type="ARBA" id="ARBA00022695"/>
    </source>
</evidence>
<evidence type="ECO:0000256" key="1">
    <source>
        <dbReference type="ARBA" id="ARBA00022679"/>
    </source>
</evidence>
<dbReference type="InterPro" id="IPR043502">
    <property type="entry name" value="DNA/RNA_pol_sf"/>
</dbReference>
<proteinExistence type="predicted"/>